<evidence type="ECO:0000313" key="2">
    <source>
        <dbReference type="Proteomes" id="UP001168877"/>
    </source>
</evidence>
<gene>
    <name evidence="1" type="ORF">LWI29_034495</name>
</gene>
<dbReference type="AlphaFoldDB" id="A0AA39UY47"/>
<proteinExistence type="predicted"/>
<sequence>MNFGEFSLVQEASLRHKSEGRWGQGAFRHHNEDRSEFQALAAALSSDHLVKIFDHAVVSDHHDDFFETG</sequence>
<dbReference type="EMBL" id="JAUESC010000387">
    <property type="protein sequence ID" value="KAK0575139.1"/>
    <property type="molecule type" value="Genomic_DNA"/>
</dbReference>
<evidence type="ECO:0000313" key="1">
    <source>
        <dbReference type="EMBL" id="KAK0575139.1"/>
    </source>
</evidence>
<comment type="caution">
    <text evidence="1">The sequence shown here is derived from an EMBL/GenBank/DDBJ whole genome shotgun (WGS) entry which is preliminary data.</text>
</comment>
<name>A0AA39UY47_ACESA</name>
<protein>
    <submittedName>
        <fullName evidence="1">Uncharacterized protein</fullName>
    </submittedName>
</protein>
<keyword evidence="2" id="KW-1185">Reference proteome</keyword>
<reference evidence="1" key="2">
    <citation type="submission" date="2023-06" db="EMBL/GenBank/DDBJ databases">
        <authorList>
            <person name="Swenson N.G."/>
            <person name="Wegrzyn J.L."/>
            <person name="Mcevoy S.L."/>
        </authorList>
    </citation>
    <scope>NUCLEOTIDE SEQUENCE</scope>
    <source>
        <strain evidence="1">NS2018</strain>
        <tissue evidence="1">Leaf</tissue>
    </source>
</reference>
<organism evidence="1 2">
    <name type="scientific">Acer saccharum</name>
    <name type="common">Sugar maple</name>
    <dbReference type="NCBI Taxonomy" id="4024"/>
    <lineage>
        <taxon>Eukaryota</taxon>
        <taxon>Viridiplantae</taxon>
        <taxon>Streptophyta</taxon>
        <taxon>Embryophyta</taxon>
        <taxon>Tracheophyta</taxon>
        <taxon>Spermatophyta</taxon>
        <taxon>Magnoliopsida</taxon>
        <taxon>eudicotyledons</taxon>
        <taxon>Gunneridae</taxon>
        <taxon>Pentapetalae</taxon>
        <taxon>rosids</taxon>
        <taxon>malvids</taxon>
        <taxon>Sapindales</taxon>
        <taxon>Sapindaceae</taxon>
        <taxon>Hippocastanoideae</taxon>
        <taxon>Acereae</taxon>
        <taxon>Acer</taxon>
    </lineage>
</organism>
<dbReference type="Proteomes" id="UP001168877">
    <property type="component" value="Unassembled WGS sequence"/>
</dbReference>
<reference evidence="1" key="1">
    <citation type="journal article" date="2022" name="Plant J.">
        <title>Strategies of tolerance reflected in two North American maple genomes.</title>
        <authorList>
            <person name="McEvoy S.L."/>
            <person name="Sezen U.U."/>
            <person name="Trouern-Trend A."/>
            <person name="McMahon S.M."/>
            <person name="Schaberg P.G."/>
            <person name="Yang J."/>
            <person name="Wegrzyn J.L."/>
            <person name="Swenson N.G."/>
        </authorList>
    </citation>
    <scope>NUCLEOTIDE SEQUENCE</scope>
    <source>
        <strain evidence="1">NS2018</strain>
    </source>
</reference>
<accession>A0AA39UY47</accession>